<dbReference type="EMBL" id="MCOG01000108">
    <property type="protein sequence ID" value="ORY46265.1"/>
    <property type="molecule type" value="Genomic_DNA"/>
</dbReference>
<keyword evidence="3" id="KW-1185">Reference proteome</keyword>
<dbReference type="Proteomes" id="UP000193920">
    <property type="component" value="Unassembled WGS sequence"/>
</dbReference>
<evidence type="ECO:0000313" key="3">
    <source>
        <dbReference type="Proteomes" id="UP000193920"/>
    </source>
</evidence>
<protein>
    <recommendedName>
        <fullName evidence="1">TmcB/TmcC TPR repeats domain-containing protein</fullName>
    </recommendedName>
</protein>
<comment type="caution">
    <text evidence="2">The sequence shown here is derived from an EMBL/GenBank/DDBJ whole genome shotgun (WGS) entry which is preliminary data.</text>
</comment>
<dbReference type="STRING" id="1754190.A0A1Y2CIX9"/>
<dbReference type="Pfam" id="PF25474">
    <property type="entry name" value="TPR_TmcB"/>
    <property type="match status" value="1"/>
</dbReference>
<dbReference type="InterPro" id="IPR057352">
    <property type="entry name" value="TPR_TmcB/C"/>
</dbReference>
<evidence type="ECO:0000313" key="2">
    <source>
        <dbReference type="EMBL" id="ORY46265.1"/>
    </source>
</evidence>
<sequence length="199" mass="23339">MYSMKIFYKKNNLLQKYDIELFNGNYMLNTAMELKLNMRQRYLINRAVDYIEIEKKENAKSITSNEVSSSLKLEELKLSAVGAHINGLKEIKELFVKLRNSTNNKDVLSYLANIRRISFYRNSANSQYKTITRHFTDAKDVIKVYILFLLDVMNDDEAANRYIQNIGNVKLNDKNFLNNSNNEMEAQEINININTEKKK</sequence>
<evidence type="ECO:0000259" key="1">
    <source>
        <dbReference type="Pfam" id="PF25474"/>
    </source>
</evidence>
<reference evidence="2 3" key="1">
    <citation type="submission" date="2016-08" db="EMBL/GenBank/DDBJ databases">
        <title>A Parts List for Fungal Cellulosomes Revealed by Comparative Genomics.</title>
        <authorList>
            <consortium name="DOE Joint Genome Institute"/>
            <person name="Haitjema C.H."/>
            <person name="Gilmore S.P."/>
            <person name="Henske J.K."/>
            <person name="Solomon K.V."/>
            <person name="De Groot R."/>
            <person name="Kuo A."/>
            <person name="Mondo S.J."/>
            <person name="Salamov A.A."/>
            <person name="Labutti K."/>
            <person name="Zhao Z."/>
            <person name="Chiniquy J."/>
            <person name="Barry K."/>
            <person name="Brewer H.M."/>
            <person name="Purvine S.O."/>
            <person name="Wright A.T."/>
            <person name="Boxma B."/>
            <person name="Van Alen T."/>
            <person name="Hackstein J.H."/>
            <person name="Baker S.E."/>
            <person name="Grigoriev I.V."/>
            <person name="O'Malley M.A."/>
        </authorList>
    </citation>
    <scope>NUCLEOTIDE SEQUENCE [LARGE SCALE GENOMIC DNA]</scope>
    <source>
        <strain evidence="2 3">G1</strain>
    </source>
</reference>
<gene>
    <name evidence="2" type="ORF">LY90DRAFT_13824</name>
</gene>
<dbReference type="OrthoDB" id="10496620at2759"/>
<name>A0A1Y2CIX9_9FUNG</name>
<organism evidence="2 3">
    <name type="scientific">Neocallimastix californiae</name>
    <dbReference type="NCBI Taxonomy" id="1754190"/>
    <lineage>
        <taxon>Eukaryota</taxon>
        <taxon>Fungi</taxon>
        <taxon>Fungi incertae sedis</taxon>
        <taxon>Chytridiomycota</taxon>
        <taxon>Chytridiomycota incertae sedis</taxon>
        <taxon>Neocallimastigomycetes</taxon>
        <taxon>Neocallimastigales</taxon>
        <taxon>Neocallimastigaceae</taxon>
        <taxon>Neocallimastix</taxon>
    </lineage>
</organism>
<proteinExistence type="predicted"/>
<dbReference type="AlphaFoldDB" id="A0A1Y2CIX9"/>
<feature type="domain" description="TmcB/TmcC TPR repeats" evidence="1">
    <location>
        <begin position="55"/>
        <end position="166"/>
    </location>
</feature>
<accession>A0A1Y2CIX9</accession>